<dbReference type="GO" id="GO:0016747">
    <property type="term" value="F:acyltransferase activity, transferring groups other than amino-acyl groups"/>
    <property type="evidence" value="ECO:0007669"/>
    <property type="project" value="InterPro"/>
</dbReference>
<dbReference type="EMBL" id="CP019124">
    <property type="protein sequence ID" value="APX90232.1"/>
    <property type="molecule type" value="Genomic_DNA"/>
</dbReference>
<dbReference type="OrthoDB" id="9804026at2"/>
<organism evidence="1 2">
    <name type="scientific">Brevirhabdus pacifica</name>
    <dbReference type="NCBI Taxonomy" id="1267768"/>
    <lineage>
        <taxon>Bacteria</taxon>
        <taxon>Pseudomonadati</taxon>
        <taxon>Pseudomonadota</taxon>
        <taxon>Alphaproteobacteria</taxon>
        <taxon>Rhodobacterales</taxon>
        <taxon>Paracoccaceae</taxon>
        <taxon>Brevirhabdus</taxon>
    </lineage>
</organism>
<dbReference type="Proteomes" id="UP000187266">
    <property type="component" value="Chromosome"/>
</dbReference>
<name>A0A1U7DJS2_9RHOB</name>
<dbReference type="PROSITE" id="PS51186">
    <property type="entry name" value="GNAT"/>
    <property type="match status" value="1"/>
</dbReference>
<accession>A0A1U7DJS2</accession>
<dbReference type="Gene3D" id="3.40.630.30">
    <property type="match status" value="1"/>
</dbReference>
<accession>A0A2M9D4N5</accession>
<gene>
    <name evidence="1" type="ORF">BV394_11255</name>
</gene>
<dbReference type="PANTHER" id="PTHR43072:SF60">
    <property type="entry name" value="L-2,4-DIAMINOBUTYRIC ACID ACETYLTRANSFERASE"/>
    <property type="match status" value="1"/>
</dbReference>
<evidence type="ECO:0000313" key="2">
    <source>
        <dbReference type="Proteomes" id="UP000187266"/>
    </source>
</evidence>
<dbReference type="PANTHER" id="PTHR43072">
    <property type="entry name" value="N-ACETYLTRANSFERASE"/>
    <property type="match status" value="1"/>
</dbReference>
<protein>
    <submittedName>
        <fullName evidence="1">Uncharacterized protein</fullName>
    </submittedName>
</protein>
<dbReference type="RefSeq" id="WP_076980250.1">
    <property type="nucleotide sequence ID" value="NZ_CP019124.1"/>
</dbReference>
<keyword evidence="2" id="KW-1185">Reference proteome</keyword>
<dbReference type="Pfam" id="PF00583">
    <property type="entry name" value="Acetyltransf_1"/>
    <property type="match status" value="1"/>
</dbReference>
<dbReference type="STRING" id="1267768.BV394_11255"/>
<dbReference type="InterPro" id="IPR000182">
    <property type="entry name" value="GNAT_dom"/>
</dbReference>
<dbReference type="InterPro" id="IPR016181">
    <property type="entry name" value="Acyl_CoA_acyltransferase"/>
</dbReference>
<reference evidence="1 2" key="1">
    <citation type="submission" date="2017-01" db="EMBL/GenBank/DDBJ databases">
        <title>Genomic analysis of Xuhuaishuia manganoxidans DY6-4.</title>
        <authorList>
            <person name="Wang X."/>
        </authorList>
    </citation>
    <scope>NUCLEOTIDE SEQUENCE [LARGE SCALE GENOMIC DNA]</scope>
    <source>
        <strain evidence="1 2">DY6-4</strain>
    </source>
</reference>
<dbReference type="CDD" id="cd04301">
    <property type="entry name" value="NAT_SF"/>
    <property type="match status" value="1"/>
</dbReference>
<proteinExistence type="predicted"/>
<dbReference type="AlphaFoldDB" id="A0A1U7DJS2"/>
<evidence type="ECO:0000313" key="1">
    <source>
        <dbReference type="EMBL" id="APX90232.1"/>
    </source>
</evidence>
<sequence length="167" mass="17147">MSGAGGAPTPTAGAKAAPDPALLADLHARCFTTPRPWSAEEIAGLLGTPGVFLKGDATGFVMGRVILDESELLTLAVDPDLRGQGRGRALLRGFVEASSARGATRAFLEVAADNIVALSLYEGDGWQRTGLRRGYYRPHATGTPPPGAPGTAARGAPIDAVVMARAL</sequence>
<dbReference type="SUPFAM" id="SSF55729">
    <property type="entry name" value="Acyl-CoA N-acyltransferases (Nat)"/>
    <property type="match status" value="1"/>
</dbReference>